<feature type="transmembrane region" description="Helical" evidence="4">
    <location>
        <begin position="85"/>
        <end position="102"/>
    </location>
</feature>
<reference evidence="6 7" key="1">
    <citation type="submission" date="2022-06" db="EMBL/GenBank/DDBJ databases">
        <title>Genomic Encyclopedia of Archaeal and Bacterial Type Strains, Phase II (KMG-II): from individual species to whole genera.</title>
        <authorList>
            <person name="Goeker M."/>
        </authorList>
    </citation>
    <scope>NUCLEOTIDE SEQUENCE [LARGE SCALE GENOMIC DNA]</scope>
    <source>
        <strain evidence="6 7">DSM 40477</strain>
    </source>
</reference>
<feature type="transmembrane region" description="Helical" evidence="4">
    <location>
        <begin position="51"/>
        <end position="73"/>
    </location>
</feature>
<dbReference type="Pfam" id="PF07730">
    <property type="entry name" value="HisKA_3"/>
    <property type="match status" value="1"/>
</dbReference>
<evidence type="ECO:0000256" key="3">
    <source>
        <dbReference type="ARBA" id="ARBA00023012"/>
    </source>
</evidence>
<keyword evidence="3" id="KW-0902">Two-component regulatory system</keyword>
<dbReference type="PANTHER" id="PTHR24421:SF63">
    <property type="entry name" value="SENSOR HISTIDINE KINASE DESK"/>
    <property type="match status" value="1"/>
</dbReference>
<gene>
    <name evidence="6" type="ORF">LX15_003191</name>
</gene>
<keyword evidence="4" id="KW-0812">Transmembrane</keyword>
<dbReference type="InterPro" id="IPR011712">
    <property type="entry name" value="Sig_transdc_His_kin_sub3_dim/P"/>
</dbReference>
<keyword evidence="2 6" id="KW-0418">Kinase</keyword>
<evidence type="ECO:0000256" key="2">
    <source>
        <dbReference type="ARBA" id="ARBA00022777"/>
    </source>
</evidence>
<feature type="domain" description="Signal transduction histidine kinase subgroup 3 dimerisation and phosphoacceptor" evidence="5">
    <location>
        <begin position="198"/>
        <end position="262"/>
    </location>
</feature>
<dbReference type="Gene3D" id="3.30.565.10">
    <property type="entry name" value="Histidine kinase-like ATPase, C-terminal domain"/>
    <property type="match status" value="1"/>
</dbReference>
<keyword evidence="1" id="KW-0808">Transferase</keyword>
<organism evidence="6 7">
    <name type="scientific">Streptoalloteichus tenebrarius (strain ATCC 17920 / DSM 40477 / JCM 4838 / CBS 697.72 / NBRC 16177 / NCIMB 11028 / NRRL B-12390 / A12253. 1 / ISP 5477)</name>
    <name type="common">Streptomyces tenebrarius</name>
    <dbReference type="NCBI Taxonomy" id="1933"/>
    <lineage>
        <taxon>Bacteria</taxon>
        <taxon>Bacillati</taxon>
        <taxon>Actinomycetota</taxon>
        <taxon>Actinomycetes</taxon>
        <taxon>Pseudonocardiales</taxon>
        <taxon>Pseudonocardiaceae</taxon>
        <taxon>Streptoalloteichus</taxon>
    </lineage>
</organism>
<dbReference type="Proteomes" id="UP001205311">
    <property type="component" value="Unassembled WGS sequence"/>
</dbReference>
<proteinExistence type="predicted"/>
<keyword evidence="7" id="KW-1185">Reference proteome</keyword>
<dbReference type="SUPFAM" id="SSF55874">
    <property type="entry name" value="ATPase domain of HSP90 chaperone/DNA topoisomerase II/histidine kinase"/>
    <property type="match status" value="1"/>
</dbReference>
<accession>A0ABT1HVD6</accession>
<evidence type="ECO:0000313" key="7">
    <source>
        <dbReference type="Proteomes" id="UP001205311"/>
    </source>
</evidence>
<comment type="caution">
    <text evidence="6">The sequence shown here is derived from an EMBL/GenBank/DDBJ whole genome shotgun (WGS) entry which is preliminary data.</text>
</comment>
<evidence type="ECO:0000256" key="4">
    <source>
        <dbReference type="SAM" id="Phobius"/>
    </source>
</evidence>
<dbReference type="RefSeq" id="WP_253670381.1">
    <property type="nucleotide sequence ID" value="NZ_JAMTCP010000017.1"/>
</dbReference>
<keyword evidence="4" id="KW-0472">Membrane</keyword>
<dbReference type="InterPro" id="IPR050482">
    <property type="entry name" value="Sensor_HK_TwoCompSys"/>
</dbReference>
<evidence type="ECO:0000259" key="5">
    <source>
        <dbReference type="Pfam" id="PF07730"/>
    </source>
</evidence>
<feature type="transmembrane region" description="Helical" evidence="4">
    <location>
        <begin position="155"/>
        <end position="177"/>
    </location>
</feature>
<protein>
    <submittedName>
        <fullName evidence="6">Two-component system, NarL family, sensor histidine kinase DesK</fullName>
    </submittedName>
</protein>
<dbReference type="Gene3D" id="1.20.5.1930">
    <property type="match status" value="1"/>
</dbReference>
<evidence type="ECO:0000313" key="6">
    <source>
        <dbReference type="EMBL" id="MCP2259486.1"/>
    </source>
</evidence>
<dbReference type="GO" id="GO:0016301">
    <property type="term" value="F:kinase activity"/>
    <property type="evidence" value="ECO:0007669"/>
    <property type="project" value="UniProtKB-KW"/>
</dbReference>
<sequence>MRGTTTSSTGPPDRLRGLRAFTRWSLLAYALLIPLAPVLAVVQATKASPGWAVFLPLLLVFTLLHGWLLMRGMNGYGHAHWRDRGILVTQGYSLALWGAAVAVDTHPLLAWSVPPLATAGAVAALLPRVQRWVQGAVMVVSTLALSQVGGFRPALLVPVLLFAAMMVWPAPMQVWLWDVGLQLDRARATEAELAVVTERLRFAADLHDILGHSLEVIALKAELATRLPDAAAAREAMTEVRDTAQDALREVREVVRGYRRADLATELTGVRSLLHAAGIHCRITGEPHGVDPERQAVLGTVLREAITNVLRHAQATECSIGFETSEEEVRLVVVNDGATGVAGDGTGLAGLAARLEAVGGRFRAAPEPGGRFRVWAAVPAGGGAAA</sequence>
<dbReference type="CDD" id="cd16917">
    <property type="entry name" value="HATPase_UhpB-NarQ-NarX-like"/>
    <property type="match status" value="1"/>
</dbReference>
<keyword evidence="4" id="KW-1133">Transmembrane helix</keyword>
<dbReference type="EMBL" id="JAMTCP010000017">
    <property type="protein sequence ID" value="MCP2259486.1"/>
    <property type="molecule type" value="Genomic_DNA"/>
</dbReference>
<evidence type="ECO:0000256" key="1">
    <source>
        <dbReference type="ARBA" id="ARBA00022679"/>
    </source>
</evidence>
<feature type="transmembrane region" description="Helical" evidence="4">
    <location>
        <begin position="24"/>
        <end position="45"/>
    </location>
</feature>
<dbReference type="PANTHER" id="PTHR24421">
    <property type="entry name" value="NITRATE/NITRITE SENSOR PROTEIN NARX-RELATED"/>
    <property type="match status" value="1"/>
</dbReference>
<name>A0ABT1HVD6_STRSD</name>
<feature type="transmembrane region" description="Helical" evidence="4">
    <location>
        <begin position="108"/>
        <end position="125"/>
    </location>
</feature>
<dbReference type="InterPro" id="IPR036890">
    <property type="entry name" value="HATPase_C_sf"/>
</dbReference>